<keyword evidence="1" id="KW-0479">Metal-binding</keyword>
<feature type="compositionally biased region" description="Low complexity" evidence="5">
    <location>
        <begin position="173"/>
        <end position="192"/>
    </location>
</feature>
<dbReference type="EMBL" id="KN821145">
    <property type="protein sequence ID" value="KIJ05222.1"/>
    <property type="molecule type" value="Genomic_DNA"/>
</dbReference>
<feature type="compositionally biased region" description="Polar residues" evidence="5">
    <location>
        <begin position="230"/>
        <end position="244"/>
    </location>
</feature>
<gene>
    <name evidence="7" type="ORF">PAXINDRAFT_103863</name>
</gene>
<evidence type="ECO:0000256" key="3">
    <source>
        <dbReference type="ARBA" id="ARBA00022833"/>
    </source>
</evidence>
<evidence type="ECO:0000256" key="2">
    <source>
        <dbReference type="ARBA" id="ARBA00022771"/>
    </source>
</evidence>
<feature type="compositionally biased region" description="Polar residues" evidence="5">
    <location>
        <begin position="110"/>
        <end position="131"/>
    </location>
</feature>
<feature type="compositionally biased region" description="Low complexity" evidence="5">
    <location>
        <begin position="286"/>
        <end position="301"/>
    </location>
</feature>
<dbReference type="PROSITE" id="PS50089">
    <property type="entry name" value="ZF_RING_2"/>
    <property type="match status" value="1"/>
</dbReference>
<keyword evidence="2 4" id="KW-0863">Zinc-finger</keyword>
<dbReference type="Pfam" id="PF00097">
    <property type="entry name" value="zf-C3HC4"/>
    <property type="match status" value="1"/>
</dbReference>
<dbReference type="Gene3D" id="3.30.40.10">
    <property type="entry name" value="Zinc/RING finger domain, C3HC4 (zinc finger)"/>
    <property type="match status" value="1"/>
</dbReference>
<dbReference type="GO" id="GO:0008270">
    <property type="term" value="F:zinc ion binding"/>
    <property type="evidence" value="ECO:0007669"/>
    <property type="project" value="UniProtKB-KW"/>
</dbReference>
<name>A0A0C9TAL2_PAXIN</name>
<dbReference type="InterPro" id="IPR017907">
    <property type="entry name" value="Znf_RING_CS"/>
</dbReference>
<keyword evidence="3" id="KW-0862">Zinc</keyword>
<dbReference type="SMART" id="SM00355">
    <property type="entry name" value="ZnF_C2H2"/>
    <property type="match status" value="4"/>
</dbReference>
<keyword evidence="8" id="KW-1185">Reference proteome</keyword>
<reference evidence="8" key="2">
    <citation type="submission" date="2015-01" db="EMBL/GenBank/DDBJ databases">
        <title>Evolutionary Origins and Diversification of the Mycorrhizal Mutualists.</title>
        <authorList>
            <consortium name="DOE Joint Genome Institute"/>
            <consortium name="Mycorrhizal Genomics Consortium"/>
            <person name="Kohler A."/>
            <person name="Kuo A."/>
            <person name="Nagy L.G."/>
            <person name="Floudas D."/>
            <person name="Copeland A."/>
            <person name="Barry K.W."/>
            <person name="Cichocki N."/>
            <person name="Veneault-Fourrey C."/>
            <person name="LaButti K."/>
            <person name="Lindquist E.A."/>
            <person name="Lipzen A."/>
            <person name="Lundell T."/>
            <person name="Morin E."/>
            <person name="Murat C."/>
            <person name="Riley R."/>
            <person name="Ohm R."/>
            <person name="Sun H."/>
            <person name="Tunlid A."/>
            <person name="Henrissat B."/>
            <person name="Grigoriev I.V."/>
            <person name="Hibbett D.S."/>
            <person name="Martin F."/>
        </authorList>
    </citation>
    <scope>NUCLEOTIDE SEQUENCE [LARGE SCALE GENOMIC DNA]</scope>
    <source>
        <strain evidence="8">ATCC 200175</strain>
    </source>
</reference>
<dbReference type="SUPFAM" id="SSF57850">
    <property type="entry name" value="RING/U-box"/>
    <property type="match status" value="1"/>
</dbReference>
<evidence type="ECO:0000256" key="5">
    <source>
        <dbReference type="SAM" id="MobiDB-lite"/>
    </source>
</evidence>
<dbReference type="InterPro" id="IPR013083">
    <property type="entry name" value="Znf_RING/FYVE/PHD"/>
</dbReference>
<evidence type="ECO:0000256" key="1">
    <source>
        <dbReference type="ARBA" id="ARBA00022723"/>
    </source>
</evidence>
<organism evidence="7 8">
    <name type="scientific">Paxillus involutus ATCC 200175</name>
    <dbReference type="NCBI Taxonomy" id="664439"/>
    <lineage>
        <taxon>Eukaryota</taxon>
        <taxon>Fungi</taxon>
        <taxon>Dikarya</taxon>
        <taxon>Basidiomycota</taxon>
        <taxon>Agaricomycotina</taxon>
        <taxon>Agaricomycetes</taxon>
        <taxon>Agaricomycetidae</taxon>
        <taxon>Boletales</taxon>
        <taxon>Paxilineae</taxon>
        <taxon>Paxillaceae</taxon>
        <taxon>Paxillus</taxon>
    </lineage>
</organism>
<reference evidence="7 8" key="1">
    <citation type="submission" date="2014-06" db="EMBL/GenBank/DDBJ databases">
        <authorList>
            <consortium name="DOE Joint Genome Institute"/>
            <person name="Kuo A."/>
            <person name="Kohler A."/>
            <person name="Nagy L.G."/>
            <person name="Floudas D."/>
            <person name="Copeland A."/>
            <person name="Barry K.W."/>
            <person name="Cichocki N."/>
            <person name="Veneault-Fourrey C."/>
            <person name="LaButti K."/>
            <person name="Lindquist E.A."/>
            <person name="Lipzen A."/>
            <person name="Lundell T."/>
            <person name="Morin E."/>
            <person name="Murat C."/>
            <person name="Sun H."/>
            <person name="Tunlid A."/>
            <person name="Henrissat B."/>
            <person name="Grigoriev I.V."/>
            <person name="Hibbett D.S."/>
            <person name="Martin F."/>
            <person name="Nordberg H.P."/>
            <person name="Cantor M.N."/>
            <person name="Hua S.X."/>
        </authorList>
    </citation>
    <scope>NUCLEOTIDE SEQUENCE [LARGE SCALE GENOMIC DNA]</scope>
    <source>
        <strain evidence="7 8">ATCC 200175</strain>
    </source>
</reference>
<dbReference type="PROSITE" id="PS00028">
    <property type="entry name" value="ZINC_FINGER_C2H2_1"/>
    <property type="match status" value="1"/>
</dbReference>
<dbReference type="OrthoDB" id="6105938at2759"/>
<dbReference type="SMART" id="SM00184">
    <property type="entry name" value="RING"/>
    <property type="match status" value="1"/>
</dbReference>
<protein>
    <recommendedName>
        <fullName evidence="6">RING-type domain-containing protein</fullName>
    </recommendedName>
</protein>
<accession>A0A0C9TAL2</accession>
<evidence type="ECO:0000313" key="8">
    <source>
        <dbReference type="Proteomes" id="UP000053647"/>
    </source>
</evidence>
<dbReference type="InterPro" id="IPR013087">
    <property type="entry name" value="Znf_C2H2_type"/>
</dbReference>
<feature type="region of interest" description="Disordered" evidence="5">
    <location>
        <begin position="285"/>
        <end position="312"/>
    </location>
</feature>
<evidence type="ECO:0000259" key="6">
    <source>
        <dbReference type="PROSITE" id="PS50089"/>
    </source>
</evidence>
<feature type="domain" description="RING-type" evidence="6">
    <location>
        <begin position="332"/>
        <end position="371"/>
    </location>
</feature>
<dbReference type="InterPro" id="IPR047134">
    <property type="entry name" value="RNF4"/>
</dbReference>
<proteinExistence type="predicted"/>
<feature type="region of interest" description="Disordered" evidence="5">
    <location>
        <begin position="105"/>
        <end position="260"/>
    </location>
</feature>
<evidence type="ECO:0000313" key="7">
    <source>
        <dbReference type="EMBL" id="KIJ05222.1"/>
    </source>
</evidence>
<sequence length="386" mass="41341">MSFRCHRCQTSCCSNDTLQDHLLGHPTCRRCGEVFIDELALCNHVGSEHPVVVCWDCDGAVVEQDSLELHYTVSPEHPSCTFCRVGKRNADQMEEHIKNHHVTELHDSASSELEVSQSDGQVAAGRSSNATGDEASALAAKQLTAQEASVESRPTSVQETSSPRHKELEPRASPLQTELSLSLTPSSTPPSSCQEADASFTSSTVHPTSRGCASPSPIPSEHGSKGGIVTSETRPASPRSSARTESFYHLSVPSSPLSPSESIVHVSAEGIPEYVRENRAYLVATSAASGPQPSSSSSLESPEPPCDSHLDTTVTTTVAGSSTSTSTQRLHCRICRRDPCEEMTATICGHIFCKRCITQAVVAKSECPVCKSATLLYCLFKLDLSV</sequence>
<dbReference type="HOGENOM" id="CLU_056768_0_0_1"/>
<feature type="compositionally biased region" description="Low complexity" evidence="5">
    <location>
        <begin position="250"/>
        <end position="260"/>
    </location>
</feature>
<dbReference type="AlphaFoldDB" id="A0A0C9TAL2"/>
<dbReference type="PANTHER" id="PTHR23041">
    <property type="entry name" value="RING FINGER DOMAIN-CONTAINING"/>
    <property type="match status" value="1"/>
</dbReference>
<dbReference type="PANTHER" id="PTHR23041:SF78">
    <property type="entry name" value="E3 UBIQUITIN-PROTEIN LIGASE RNF4"/>
    <property type="match status" value="1"/>
</dbReference>
<evidence type="ECO:0000256" key="4">
    <source>
        <dbReference type="PROSITE-ProRule" id="PRU00175"/>
    </source>
</evidence>
<dbReference type="InterPro" id="IPR018957">
    <property type="entry name" value="Znf_C3HC4_RING-type"/>
</dbReference>
<dbReference type="InterPro" id="IPR001841">
    <property type="entry name" value="Znf_RING"/>
</dbReference>
<dbReference type="PROSITE" id="PS00518">
    <property type="entry name" value="ZF_RING_1"/>
    <property type="match status" value="1"/>
</dbReference>
<feature type="compositionally biased region" description="Polar residues" evidence="5">
    <location>
        <begin position="143"/>
        <end position="161"/>
    </location>
</feature>
<dbReference type="Proteomes" id="UP000053647">
    <property type="component" value="Unassembled WGS sequence"/>
</dbReference>